<dbReference type="GO" id="GO:0005737">
    <property type="term" value="C:cytoplasm"/>
    <property type="evidence" value="ECO:0007669"/>
    <property type="project" value="TreeGrafter"/>
</dbReference>
<dbReference type="OrthoDB" id="435593at2759"/>
<keyword evidence="1" id="KW-0472">Membrane</keyword>
<dbReference type="InterPro" id="IPR057941">
    <property type="entry name" value="TPR_TNPO3_IPO13_2nd"/>
</dbReference>
<dbReference type="InterPro" id="IPR001494">
    <property type="entry name" value="Importin-beta_N"/>
</dbReference>
<dbReference type="AlphaFoldDB" id="A0A158Q6H2"/>
<reference evidence="6" key="1">
    <citation type="submission" date="2016-04" db="UniProtKB">
        <authorList>
            <consortium name="WormBaseParasite"/>
        </authorList>
    </citation>
    <scope>IDENTIFICATION</scope>
</reference>
<dbReference type="Proteomes" id="UP000274756">
    <property type="component" value="Unassembled WGS sequence"/>
</dbReference>
<protein>
    <submittedName>
        <fullName evidence="6">Importin N-terminal domain-containing protein</fullName>
    </submittedName>
</protein>
<dbReference type="PANTHER" id="PTHR12363">
    <property type="entry name" value="TRANSPORTIN 3 AND IMPORTIN 13"/>
    <property type="match status" value="1"/>
</dbReference>
<dbReference type="InterPro" id="IPR013598">
    <property type="entry name" value="Exportin-1/Importin-b-like"/>
</dbReference>
<dbReference type="InterPro" id="IPR051345">
    <property type="entry name" value="Importin_beta-like_NTR"/>
</dbReference>
<reference evidence="3 5" key="2">
    <citation type="submission" date="2018-11" db="EMBL/GenBank/DDBJ databases">
        <authorList>
            <consortium name="Pathogen Informatics"/>
        </authorList>
    </citation>
    <scope>NUCLEOTIDE SEQUENCE [LARGE SCALE GENOMIC DNA]</scope>
</reference>
<dbReference type="WBParaSite" id="DME_0001009501-mRNA-1">
    <property type="protein sequence ID" value="DME_0001009501-mRNA-1"/>
    <property type="gene ID" value="DME_0001009501"/>
</dbReference>
<sequence length="875" mass="99659">MENIEIVYQAINALNCQSSARCEEASKWLSEFQRTIPAWSICDRILSEQRNIVACYFAAQTMRQKLLHNFFELPASSCVSLRDSILNHLSNFECFPFERHGIIITQLCLALCDLYLQVPQWTNIIGEILERFSKITEKMPILLELLKAFPEEAQSKHLRIGENRRRAVNAELSQQTSSVLNFLSNICASNSQNTAVIKKALQCLSSWLSNPLVYTDELASSPFFISICALLQTENSPAELHDAACECIVSALYRSEDVTAHKKLALSLQTACYGMMGAFQIAVATEDCDRLQNYARIICEMNESFLECMVRYPGQELGDFRTLDMLLMLAGYHDYSLIEMTFNIWYRLSEYLFNRNDDALNMKFVPYIERYIMALYKHCRFDTDYEGLPDESDDFVEFRHNVSDTIKDVVFIIGSDHCVEMMFSVIRSVSSGTWDETEAALYIISTIIHNVIPSGKKFTPLLLQSILNLPDTSHPTLIFTSIRIMGSAAEWLEECVEYRACSSILNGAPAEETVIRLGQLTLPQAERLTALVDTLDAKVDNYTVSNENAANSWNRLSQDPVLWIDRIAAVFRILRPWSNSANNPQNGNSNGAVNEANIPWLDVANEIWPILSKVFSKYEKSVRIIEHCCRAIRFVIRSLGVQSIGFVEQLVQQMVFIYERYQHSCFLYLASILVDEYAHLHHLNNGLIYMLNVGFFLILIFLFFILSRGSFDLLLQPNGFLFFQESVSDNLFECGIVGLNVDHVEASRSLTKFFTECIESLLAARKTNYRDAGVDGVENLIKKYGKRLVSSTLQSALFAVNGSLKRDMADLLYLIGRISKEKQSEWLKCALDELPHDSGLTATSEQLQLFLQNVIEAKDVHDVYHQIRDLIQLYS</sequence>
<evidence type="ECO:0000313" key="5">
    <source>
        <dbReference type="Proteomes" id="UP000274756"/>
    </source>
</evidence>
<dbReference type="InterPro" id="IPR016024">
    <property type="entry name" value="ARM-type_fold"/>
</dbReference>
<dbReference type="InterPro" id="IPR011989">
    <property type="entry name" value="ARM-like"/>
</dbReference>
<dbReference type="EMBL" id="UYYG01000157">
    <property type="protein sequence ID" value="VDN53644.1"/>
    <property type="molecule type" value="Genomic_DNA"/>
</dbReference>
<dbReference type="Proteomes" id="UP000038040">
    <property type="component" value="Unplaced"/>
</dbReference>
<feature type="transmembrane region" description="Helical" evidence="1">
    <location>
        <begin position="687"/>
        <end position="706"/>
    </location>
</feature>
<dbReference type="PANTHER" id="PTHR12363:SF42">
    <property type="entry name" value="TRANSPORTIN-3"/>
    <property type="match status" value="1"/>
</dbReference>
<evidence type="ECO:0000259" key="2">
    <source>
        <dbReference type="SMART" id="SM00913"/>
    </source>
</evidence>
<dbReference type="Gene3D" id="1.25.10.10">
    <property type="entry name" value="Leucine-rich Repeat Variant"/>
    <property type="match status" value="2"/>
</dbReference>
<evidence type="ECO:0000313" key="6">
    <source>
        <dbReference type="WBParaSite" id="DME_0001009501-mRNA-1"/>
    </source>
</evidence>
<dbReference type="GO" id="GO:0031267">
    <property type="term" value="F:small GTPase binding"/>
    <property type="evidence" value="ECO:0007669"/>
    <property type="project" value="InterPro"/>
</dbReference>
<keyword evidence="5" id="KW-1185">Reference proteome</keyword>
<evidence type="ECO:0000256" key="1">
    <source>
        <dbReference type="SAM" id="Phobius"/>
    </source>
</evidence>
<keyword evidence="1" id="KW-1133">Transmembrane helix</keyword>
<keyword evidence="1" id="KW-0812">Transmembrane</keyword>
<gene>
    <name evidence="3" type="ORF">DME_LOCUS3617</name>
</gene>
<dbReference type="Pfam" id="PF24139">
    <property type="entry name" value="TPR_TNPO3_IPO13_4th"/>
    <property type="match status" value="1"/>
</dbReference>
<name>A0A158Q6H2_DRAME</name>
<evidence type="ECO:0000313" key="4">
    <source>
        <dbReference type="Proteomes" id="UP000038040"/>
    </source>
</evidence>
<proteinExistence type="predicted"/>
<dbReference type="Pfam" id="PF08389">
    <property type="entry name" value="Xpo1"/>
    <property type="match status" value="1"/>
</dbReference>
<dbReference type="InterPro" id="IPR058537">
    <property type="entry name" value="TPR_TNPO3_IPO13_4th"/>
</dbReference>
<feature type="domain" description="Importin N-terminal" evidence="2">
    <location>
        <begin position="25"/>
        <end position="91"/>
    </location>
</feature>
<dbReference type="Pfam" id="PF03810">
    <property type="entry name" value="IBN_N"/>
    <property type="match status" value="1"/>
</dbReference>
<accession>A0A158Q6H2</accession>
<dbReference type="GO" id="GO:0006606">
    <property type="term" value="P:protein import into nucleus"/>
    <property type="evidence" value="ECO:0007669"/>
    <property type="project" value="TreeGrafter"/>
</dbReference>
<dbReference type="SMART" id="SM00913">
    <property type="entry name" value="IBN_N"/>
    <property type="match status" value="1"/>
</dbReference>
<dbReference type="STRING" id="318479.A0A158Q6H2"/>
<evidence type="ECO:0000313" key="3">
    <source>
        <dbReference type="EMBL" id="VDN53644.1"/>
    </source>
</evidence>
<dbReference type="SUPFAM" id="SSF48371">
    <property type="entry name" value="ARM repeat"/>
    <property type="match status" value="1"/>
</dbReference>
<dbReference type="Pfam" id="PF24138">
    <property type="entry name" value="TPR_TNPO3_IPO13_2nd"/>
    <property type="match status" value="1"/>
</dbReference>
<organism evidence="4 6">
    <name type="scientific">Dracunculus medinensis</name>
    <name type="common">Guinea worm</name>
    <dbReference type="NCBI Taxonomy" id="318479"/>
    <lineage>
        <taxon>Eukaryota</taxon>
        <taxon>Metazoa</taxon>
        <taxon>Ecdysozoa</taxon>
        <taxon>Nematoda</taxon>
        <taxon>Chromadorea</taxon>
        <taxon>Rhabditida</taxon>
        <taxon>Spirurina</taxon>
        <taxon>Dracunculoidea</taxon>
        <taxon>Dracunculidae</taxon>
        <taxon>Dracunculus</taxon>
    </lineage>
</organism>